<dbReference type="Pfam" id="PF13822">
    <property type="entry name" value="ACC_epsilon"/>
    <property type="match status" value="1"/>
</dbReference>
<feature type="compositionally biased region" description="Low complexity" evidence="1">
    <location>
        <begin position="33"/>
        <end position="44"/>
    </location>
</feature>
<dbReference type="Proteomes" id="UP001500212">
    <property type="component" value="Unassembled WGS sequence"/>
</dbReference>
<evidence type="ECO:0000313" key="3">
    <source>
        <dbReference type="Proteomes" id="UP001500212"/>
    </source>
</evidence>
<dbReference type="RefSeq" id="WP_345353218.1">
    <property type="nucleotide sequence ID" value="NZ_BAABHJ010000005.1"/>
</dbReference>
<keyword evidence="3" id="KW-1185">Reference proteome</keyword>
<comment type="caution">
    <text evidence="2">The sequence shown here is derived from an EMBL/GenBank/DDBJ whole genome shotgun (WGS) entry which is preliminary data.</text>
</comment>
<sequence>MSERPFLQVVRGDATPEEIAALVAVLTARARAASAVRTTPPARRSAWADRSRQLRRPLPHGPGAWRTSALP</sequence>
<dbReference type="EMBL" id="BAABHJ010000005">
    <property type="protein sequence ID" value="GAA4606885.1"/>
    <property type="molecule type" value="Genomic_DNA"/>
</dbReference>
<proteinExistence type="predicted"/>
<gene>
    <name evidence="2" type="ORF">GCM10023195_25470</name>
</gene>
<organism evidence="2 3">
    <name type="scientific">Actinoallomurus liliacearum</name>
    <dbReference type="NCBI Taxonomy" id="1080073"/>
    <lineage>
        <taxon>Bacteria</taxon>
        <taxon>Bacillati</taxon>
        <taxon>Actinomycetota</taxon>
        <taxon>Actinomycetes</taxon>
        <taxon>Streptosporangiales</taxon>
        <taxon>Thermomonosporaceae</taxon>
        <taxon>Actinoallomurus</taxon>
    </lineage>
</organism>
<feature type="region of interest" description="Disordered" evidence="1">
    <location>
        <begin position="33"/>
        <end position="71"/>
    </location>
</feature>
<name>A0ABP8TJ51_9ACTN</name>
<accession>A0ABP8TJ51</accession>
<protein>
    <recommendedName>
        <fullName evidence="4">Acyl-CoA carboxylase epsilon subunit</fullName>
    </recommendedName>
</protein>
<reference evidence="3" key="1">
    <citation type="journal article" date="2019" name="Int. J. Syst. Evol. Microbiol.">
        <title>The Global Catalogue of Microorganisms (GCM) 10K type strain sequencing project: providing services to taxonomists for standard genome sequencing and annotation.</title>
        <authorList>
            <consortium name="The Broad Institute Genomics Platform"/>
            <consortium name="The Broad Institute Genome Sequencing Center for Infectious Disease"/>
            <person name="Wu L."/>
            <person name="Ma J."/>
        </authorList>
    </citation>
    <scope>NUCLEOTIDE SEQUENCE [LARGE SCALE GENOMIC DNA]</scope>
    <source>
        <strain evidence="3">JCM 17938</strain>
    </source>
</reference>
<evidence type="ECO:0000256" key="1">
    <source>
        <dbReference type="SAM" id="MobiDB-lite"/>
    </source>
</evidence>
<dbReference type="InterPro" id="IPR032716">
    <property type="entry name" value="ACC_epsilon"/>
</dbReference>
<evidence type="ECO:0008006" key="4">
    <source>
        <dbReference type="Google" id="ProtNLM"/>
    </source>
</evidence>
<evidence type="ECO:0000313" key="2">
    <source>
        <dbReference type="EMBL" id="GAA4606885.1"/>
    </source>
</evidence>